<dbReference type="OrthoDB" id="5600085at2759"/>
<evidence type="ECO:0000256" key="5">
    <source>
        <dbReference type="ARBA" id="ARBA00023015"/>
    </source>
</evidence>
<dbReference type="GO" id="GO:0000981">
    <property type="term" value="F:DNA-binding transcription factor activity, RNA polymerase II-specific"/>
    <property type="evidence" value="ECO:0007669"/>
    <property type="project" value="TreeGrafter"/>
</dbReference>
<dbReference type="STRING" id="27349.A0A0L6VT39"/>
<keyword evidence="4" id="KW-0186">Copper</keyword>
<name>A0A0L6VT39_9BASI</name>
<dbReference type="GO" id="GO:0005634">
    <property type="term" value="C:nucleus"/>
    <property type="evidence" value="ECO:0007669"/>
    <property type="project" value="UniProtKB-SubCell"/>
</dbReference>
<evidence type="ECO:0000259" key="9">
    <source>
        <dbReference type="PROSITE" id="PS50073"/>
    </source>
</evidence>
<keyword evidence="3" id="KW-0862">Zinc</keyword>
<sequence>MAVHTLFKKAPLPTQALERSDPPGVLAVDHSRPVSFTAKLQRITRKWSSSKVNNHSFHQRTRHSLFYISPQTGKKFACGACIKGHRSTSCSHSDRTLLEIGKKGRPPTQCAHCRELRKTSRVHSKCMCGDRPTQTTRRLRVLPNGTSSLLEPDQSETLDLVSQILNPCTCSYGGKCCCAAPAHPTVGTRAKNPKKKPNNSDTPSSLTTQKPATASPPIQSSSAPSCCARSASTEPTNLDSQSGPSRSFPSAAPALFHPYTSLNTLPLPATSFNPSSHSSPLVDATLKPSSTQSHSNLDSPPFISQPALFAPRTAGTALCFCGIHCPCPGKIPIGCVLHDPLGLKFQSGSEAQCPTSMKNSEGCIAGLDLPTVNGLLNLSPISVGFPKSGTTSSTEPGPLLPSLQPAHMQLPGVNEKLGILHTPTTTTSLSSFEQGFRSIPDNQRYPSSSLAGYCSNPQKSSPVQTSTRLMSCCTANGRPGQDLQSLANAHPVLNGCCSNQGASQPTPSLNQRAGCCGGSSGTGGDEVLHESRRPIGGCCGSNSTDGSPSNLGPDMVTAATSCCSSTLSHNIAQSQYPSRNRNLTQSSAAGYYPSLKNSCGEEMQT</sequence>
<dbReference type="VEuPathDB" id="FungiDB:VP01_108g3"/>
<dbReference type="PRINTS" id="PR00617">
    <property type="entry name" value="COPPERFIST"/>
</dbReference>
<gene>
    <name evidence="10" type="ORF">VP01_108g3</name>
</gene>
<dbReference type="InterPro" id="IPR051763">
    <property type="entry name" value="Copper_Homeo_Regul"/>
</dbReference>
<feature type="compositionally biased region" description="Polar residues" evidence="8">
    <location>
        <begin position="233"/>
        <end position="248"/>
    </location>
</feature>
<keyword evidence="11" id="KW-1185">Reference proteome</keyword>
<evidence type="ECO:0000256" key="3">
    <source>
        <dbReference type="ARBA" id="ARBA00022833"/>
    </source>
</evidence>
<dbReference type="PANTHER" id="PTHR28088">
    <property type="entry name" value="TRANSCRIPTIONAL ACTIVATOR HAA1-RELATED"/>
    <property type="match status" value="1"/>
</dbReference>
<dbReference type="SMART" id="SM00412">
    <property type="entry name" value="Cu_FIST"/>
    <property type="match status" value="1"/>
</dbReference>
<dbReference type="Proteomes" id="UP000037035">
    <property type="component" value="Unassembled WGS sequence"/>
</dbReference>
<dbReference type="GO" id="GO:0000978">
    <property type="term" value="F:RNA polymerase II cis-regulatory region sequence-specific DNA binding"/>
    <property type="evidence" value="ECO:0007669"/>
    <property type="project" value="TreeGrafter"/>
</dbReference>
<dbReference type="SUPFAM" id="SSF57879">
    <property type="entry name" value="Zinc domain conserved in yeast copper-regulated transcription factors"/>
    <property type="match status" value="1"/>
</dbReference>
<dbReference type="Pfam" id="PF00649">
    <property type="entry name" value="Copper-fist"/>
    <property type="match status" value="1"/>
</dbReference>
<organism evidence="10 11">
    <name type="scientific">Puccinia sorghi</name>
    <dbReference type="NCBI Taxonomy" id="27349"/>
    <lineage>
        <taxon>Eukaryota</taxon>
        <taxon>Fungi</taxon>
        <taxon>Dikarya</taxon>
        <taxon>Basidiomycota</taxon>
        <taxon>Pucciniomycotina</taxon>
        <taxon>Pucciniomycetes</taxon>
        <taxon>Pucciniales</taxon>
        <taxon>Pucciniaceae</taxon>
        <taxon>Puccinia</taxon>
    </lineage>
</organism>
<dbReference type="GO" id="GO:0005507">
    <property type="term" value="F:copper ion binding"/>
    <property type="evidence" value="ECO:0007669"/>
    <property type="project" value="InterPro"/>
</dbReference>
<evidence type="ECO:0000256" key="4">
    <source>
        <dbReference type="ARBA" id="ARBA00023008"/>
    </source>
</evidence>
<protein>
    <recommendedName>
        <fullName evidence="9">Copper-fist domain-containing protein</fullName>
    </recommendedName>
</protein>
<keyword evidence="6" id="KW-0804">Transcription</keyword>
<dbReference type="GO" id="GO:0006878">
    <property type="term" value="P:intracellular copper ion homeostasis"/>
    <property type="evidence" value="ECO:0007669"/>
    <property type="project" value="TreeGrafter"/>
</dbReference>
<dbReference type="AlphaFoldDB" id="A0A0L6VT39"/>
<dbReference type="GO" id="GO:0006879">
    <property type="term" value="P:intracellular iron ion homeostasis"/>
    <property type="evidence" value="ECO:0007669"/>
    <property type="project" value="TreeGrafter"/>
</dbReference>
<evidence type="ECO:0000256" key="7">
    <source>
        <dbReference type="ARBA" id="ARBA00023242"/>
    </source>
</evidence>
<feature type="compositionally biased region" description="Low complexity" evidence="8">
    <location>
        <begin position="211"/>
        <end position="232"/>
    </location>
</feature>
<evidence type="ECO:0000256" key="6">
    <source>
        <dbReference type="ARBA" id="ARBA00023163"/>
    </source>
</evidence>
<keyword evidence="5" id="KW-0805">Transcription regulation</keyword>
<evidence type="ECO:0000256" key="8">
    <source>
        <dbReference type="SAM" id="MobiDB-lite"/>
    </source>
</evidence>
<feature type="domain" description="Copper-fist" evidence="9">
    <location>
        <begin position="73"/>
        <end position="107"/>
    </location>
</feature>
<evidence type="ECO:0000256" key="1">
    <source>
        <dbReference type="ARBA" id="ARBA00004123"/>
    </source>
</evidence>
<dbReference type="EMBL" id="LAVV01000999">
    <property type="protein sequence ID" value="KNZ63866.1"/>
    <property type="molecule type" value="Genomic_DNA"/>
</dbReference>
<evidence type="ECO:0000313" key="11">
    <source>
        <dbReference type="Proteomes" id="UP000037035"/>
    </source>
</evidence>
<feature type="compositionally biased region" description="Polar residues" evidence="8">
    <location>
        <begin position="199"/>
        <end position="210"/>
    </location>
</feature>
<keyword evidence="2" id="KW-0479">Metal-binding</keyword>
<dbReference type="PANTHER" id="PTHR28088:SF5">
    <property type="entry name" value="TRANSCRIPTIONAL ACTIVATOR HAA1-RELATED"/>
    <property type="match status" value="1"/>
</dbReference>
<dbReference type="FunFam" id="3.90.430.10:FF:000001">
    <property type="entry name" value="Copper fist DNA-binding protein"/>
    <property type="match status" value="1"/>
</dbReference>
<feature type="region of interest" description="Disordered" evidence="8">
    <location>
        <begin position="272"/>
        <end position="298"/>
    </location>
</feature>
<feature type="compositionally biased region" description="Polar residues" evidence="8">
    <location>
        <begin position="287"/>
        <end position="298"/>
    </location>
</feature>
<dbReference type="Gene3D" id="3.90.430.10">
    <property type="entry name" value="Copper fist DNA-binding domain"/>
    <property type="match status" value="1"/>
</dbReference>
<feature type="region of interest" description="Disordered" evidence="8">
    <location>
        <begin position="187"/>
        <end position="249"/>
    </location>
</feature>
<reference evidence="10 11" key="1">
    <citation type="submission" date="2015-08" db="EMBL/GenBank/DDBJ databases">
        <title>Next Generation Sequencing and Analysis of the Genome of Puccinia sorghi L Schw, the Causal Agent of Maize Common Rust.</title>
        <authorList>
            <person name="Rochi L."/>
            <person name="Burguener G."/>
            <person name="Darino M."/>
            <person name="Turjanski A."/>
            <person name="Kreff E."/>
            <person name="Dieguez M.J."/>
            <person name="Sacco F."/>
        </authorList>
    </citation>
    <scope>NUCLEOTIDE SEQUENCE [LARGE SCALE GENOMIC DNA]</scope>
    <source>
        <strain evidence="10 11">RO10H11247</strain>
    </source>
</reference>
<proteinExistence type="predicted"/>
<dbReference type="InterPro" id="IPR036395">
    <property type="entry name" value="Cu_fist_DNA-bd_dom_sf"/>
</dbReference>
<comment type="subcellular location">
    <subcellularLocation>
        <location evidence="1">Nucleus</location>
    </subcellularLocation>
</comment>
<dbReference type="InterPro" id="IPR001083">
    <property type="entry name" value="Cu_fist_DNA-bd_dom"/>
</dbReference>
<comment type="caution">
    <text evidence="10">The sequence shown here is derived from an EMBL/GenBank/DDBJ whole genome shotgun (WGS) entry which is preliminary data.</text>
</comment>
<dbReference type="GO" id="GO:0045944">
    <property type="term" value="P:positive regulation of transcription by RNA polymerase II"/>
    <property type="evidence" value="ECO:0007669"/>
    <property type="project" value="TreeGrafter"/>
</dbReference>
<dbReference type="PROSITE" id="PS50073">
    <property type="entry name" value="COPPER_FIST_2"/>
    <property type="match status" value="1"/>
</dbReference>
<evidence type="ECO:0000256" key="2">
    <source>
        <dbReference type="ARBA" id="ARBA00022723"/>
    </source>
</evidence>
<evidence type="ECO:0000313" key="10">
    <source>
        <dbReference type="EMBL" id="KNZ63866.1"/>
    </source>
</evidence>
<accession>A0A0L6VT39</accession>
<keyword evidence="7" id="KW-0539">Nucleus</keyword>
<dbReference type="SMART" id="SM01090">
    <property type="entry name" value="Copper-fist"/>
    <property type="match status" value="1"/>
</dbReference>